<evidence type="ECO:0000256" key="1">
    <source>
        <dbReference type="SAM" id="MobiDB-lite"/>
    </source>
</evidence>
<proteinExistence type="predicted"/>
<reference evidence="2 3" key="1">
    <citation type="journal article" date="2018" name="Sci. Rep.">
        <title>Extensive genomic diversity among Mycobacterium marinum strains revealed by whole genome sequencing.</title>
        <authorList>
            <person name="Das S."/>
            <person name="Pettersson B.M."/>
            <person name="Behra P.R."/>
            <person name="Mallick A."/>
            <person name="Cheramie M."/>
            <person name="Ramesh M."/>
            <person name="Shirreff L."/>
            <person name="DuCote T."/>
            <person name="Dasgupta S."/>
            <person name="Ennis D.G."/>
            <person name="Kirsebom L.A."/>
        </authorList>
    </citation>
    <scope>NUCLEOTIDE SEQUENCE [LARGE SCALE GENOMIC DNA]</scope>
    <source>
        <strain evidence="2 3">Davis1</strain>
    </source>
</reference>
<organism evidence="2 3">
    <name type="scientific">Mycobacterium marinum</name>
    <dbReference type="NCBI Taxonomy" id="1781"/>
    <lineage>
        <taxon>Bacteria</taxon>
        <taxon>Bacillati</taxon>
        <taxon>Actinomycetota</taxon>
        <taxon>Actinomycetes</taxon>
        <taxon>Mycobacteriales</taxon>
        <taxon>Mycobacteriaceae</taxon>
        <taxon>Mycobacterium</taxon>
        <taxon>Mycobacterium ulcerans group</taxon>
    </lineage>
</organism>
<comment type="caution">
    <text evidence="2">The sequence shown here is derived from an EMBL/GenBank/DDBJ whole genome shotgun (WGS) entry which is preliminary data.</text>
</comment>
<name>A0A3E2MZ66_MYCMR</name>
<evidence type="ECO:0000313" key="3">
    <source>
        <dbReference type="Proteomes" id="UP000257451"/>
    </source>
</evidence>
<dbReference type="Proteomes" id="UP000257451">
    <property type="component" value="Unassembled WGS sequence"/>
</dbReference>
<sequence>MAPAPFGASAYPVTAADLGATWHPDWPIGPTRLRRIEFNHIGFDAALHRRELIVHEDLAVEVITIFERLYRLRFPIENIRRGDHYQWPPMISYRRRTMRQPSTAGPSREPANRLHPPSAIAQRPTSTRREYSNRRTSRRVRIAAAATPDSHTRAIRLCLPSPITAGGGVVPGQLLSATNTSSGDSSETSLSAHGFGGRPRERTRAPAVASP</sequence>
<feature type="compositionally biased region" description="Low complexity" evidence="1">
    <location>
        <begin position="178"/>
        <end position="191"/>
    </location>
</feature>
<dbReference type="EMBL" id="PEDF01000042">
    <property type="protein sequence ID" value="RFZ44531.1"/>
    <property type="molecule type" value="Genomic_DNA"/>
</dbReference>
<protein>
    <submittedName>
        <fullName evidence="2">Uncharacterized protein</fullName>
    </submittedName>
</protein>
<feature type="region of interest" description="Disordered" evidence="1">
    <location>
        <begin position="170"/>
        <end position="211"/>
    </location>
</feature>
<accession>A0A3E2MZ66</accession>
<evidence type="ECO:0000313" key="2">
    <source>
        <dbReference type="EMBL" id="RFZ44531.1"/>
    </source>
</evidence>
<gene>
    <name evidence="2" type="ORF">DAVIS_01555</name>
</gene>
<dbReference type="AlphaFoldDB" id="A0A3E2MZ66"/>
<feature type="region of interest" description="Disordered" evidence="1">
    <location>
        <begin position="97"/>
        <end position="147"/>
    </location>
</feature>